<dbReference type="PANTHER" id="PTHR43326:SF1">
    <property type="entry name" value="METHIONINE--TRNA LIGASE, MITOCHONDRIAL"/>
    <property type="match status" value="1"/>
</dbReference>
<comment type="similarity">
    <text evidence="1 11">Belongs to the class-I aminoacyl-tRNA synthetase family.</text>
</comment>
<dbReference type="CDD" id="cd00814">
    <property type="entry name" value="MetRS_core"/>
    <property type="match status" value="1"/>
</dbReference>
<dbReference type="Gene3D" id="2.170.220.10">
    <property type="match status" value="1"/>
</dbReference>
<comment type="caution">
    <text evidence="14">The sequence shown here is derived from an EMBL/GenBank/DDBJ whole genome shotgun (WGS) entry which is preliminary data.</text>
</comment>
<dbReference type="Proteomes" id="UP000772434">
    <property type="component" value="Unassembled WGS sequence"/>
</dbReference>
<evidence type="ECO:0000313" key="15">
    <source>
        <dbReference type="Proteomes" id="UP000772434"/>
    </source>
</evidence>
<feature type="region of interest" description="Disordered" evidence="12">
    <location>
        <begin position="506"/>
        <end position="535"/>
    </location>
</feature>
<dbReference type="AlphaFoldDB" id="A0A9P5PZJ0"/>
<dbReference type="InterPro" id="IPR014758">
    <property type="entry name" value="Met-tRNA_synth"/>
</dbReference>
<evidence type="ECO:0000313" key="14">
    <source>
        <dbReference type="EMBL" id="KAF9071105.1"/>
    </source>
</evidence>
<feature type="domain" description="Methionyl/Leucyl tRNA synthetase" evidence="13">
    <location>
        <begin position="24"/>
        <end position="390"/>
    </location>
</feature>
<evidence type="ECO:0000256" key="10">
    <source>
        <dbReference type="ARBA" id="ARBA00068817"/>
    </source>
</evidence>
<dbReference type="NCBIfam" id="TIGR00398">
    <property type="entry name" value="metG"/>
    <property type="match status" value="1"/>
</dbReference>
<evidence type="ECO:0000256" key="9">
    <source>
        <dbReference type="ARBA" id="ARBA00047364"/>
    </source>
</evidence>
<evidence type="ECO:0000256" key="12">
    <source>
        <dbReference type="SAM" id="MobiDB-lite"/>
    </source>
</evidence>
<dbReference type="PRINTS" id="PR01041">
    <property type="entry name" value="TRNASYNTHMET"/>
</dbReference>
<dbReference type="Gene3D" id="3.40.50.620">
    <property type="entry name" value="HUPs"/>
    <property type="match status" value="1"/>
</dbReference>
<dbReference type="InterPro" id="IPR014729">
    <property type="entry name" value="Rossmann-like_a/b/a_fold"/>
</dbReference>
<feature type="compositionally biased region" description="Polar residues" evidence="12">
    <location>
        <begin position="516"/>
        <end position="526"/>
    </location>
</feature>
<dbReference type="SUPFAM" id="SSF47323">
    <property type="entry name" value="Anticodon-binding domain of a subclass of class I aminoacyl-tRNA synthetases"/>
    <property type="match status" value="1"/>
</dbReference>
<keyword evidence="5 11" id="KW-0067">ATP-binding</keyword>
<evidence type="ECO:0000256" key="11">
    <source>
        <dbReference type="RuleBase" id="RU363039"/>
    </source>
</evidence>
<evidence type="ECO:0000256" key="2">
    <source>
        <dbReference type="ARBA" id="ARBA00012838"/>
    </source>
</evidence>
<dbReference type="InterPro" id="IPR033911">
    <property type="entry name" value="MetRS_core"/>
</dbReference>
<dbReference type="InterPro" id="IPR015413">
    <property type="entry name" value="Methionyl/Leucyl_tRNA_Synth"/>
</dbReference>
<dbReference type="EC" id="6.1.1.10" evidence="2"/>
<keyword evidence="7 11" id="KW-0030">Aminoacyl-tRNA synthetase</keyword>
<protein>
    <recommendedName>
        <fullName evidence="10">Probable methionine--tRNA ligase, mitochondrial</fullName>
        <ecNumber evidence="2">6.1.1.10</ecNumber>
    </recommendedName>
    <alternativeName>
        <fullName evidence="8">Methionyl-tRNA synthetase</fullName>
    </alternativeName>
</protein>
<dbReference type="GO" id="GO:0005524">
    <property type="term" value="F:ATP binding"/>
    <property type="evidence" value="ECO:0007669"/>
    <property type="project" value="UniProtKB-KW"/>
</dbReference>
<dbReference type="PANTHER" id="PTHR43326">
    <property type="entry name" value="METHIONYL-TRNA SYNTHETASE"/>
    <property type="match status" value="1"/>
</dbReference>
<dbReference type="OrthoDB" id="24670at2759"/>
<sequence>MFLRSVLPKTLSHRWVSTSTKPWYITTPLFYPNAVPHIGHLYSLVTADLFARYNTLKTPSRPVHFVTGSDEHGFKIQKAALDKGLPPQEFCDTISQQFRRLAEEADVRSTRFVRTSEDKHYAAVEHIWRELDKKGLIYKGSYSGWYSITDECFYTEGQVAYIPEDGETPARTISKETGATVEYSNETNYMFRLSRFREALLEHYTSNPTSIHPQSHHAHLVTTLQAPLEDISISRPQSRLSWGIPVPGDPEHTVYVWFDALIGYLTGIGYPWSDLGTSQGWPVDLQVIGKDIVRFHAVYLPAVLLALNLPLQRRILAHAHWTSSQKKMSKSLGNTTDPFQAIEEFGIDSVRYYLVKVGGRFQDDVDWSHEQLAKHDKELQAVLGNLFMRITSPSITARMSGPIQTEPVGRFSLLMAATRGLPDLVSADMDRMEAANALEKIVDLLRLANKTVTDAAPWKSTPEVARSTHDVCIEALRVSGICLQPFIPLVAGKLLDFLGVSRTERTWSHSQRRSETTPSMLLSLPTNRLFPPKSA</sequence>
<feature type="compositionally biased region" description="Basic and acidic residues" evidence="12">
    <location>
        <begin position="506"/>
        <end position="515"/>
    </location>
</feature>
<dbReference type="Gene3D" id="1.10.730.10">
    <property type="entry name" value="Isoleucyl-tRNA Synthetase, Domain 1"/>
    <property type="match status" value="1"/>
</dbReference>
<keyword evidence="3 11" id="KW-0436">Ligase</keyword>
<organism evidence="14 15">
    <name type="scientific">Rhodocollybia butyracea</name>
    <dbReference type="NCBI Taxonomy" id="206335"/>
    <lineage>
        <taxon>Eukaryota</taxon>
        <taxon>Fungi</taxon>
        <taxon>Dikarya</taxon>
        <taxon>Basidiomycota</taxon>
        <taxon>Agaricomycotina</taxon>
        <taxon>Agaricomycetes</taxon>
        <taxon>Agaricomycetidae</taxon>
        <taxon>Agaricales</taxon>
        <taxon>Marasmiineae</taxon>
        <taxon>Omphalotaceae</taxon>
        <taxon>Rhodocollybia</taxon>
    </lineage>
</organism>
<accession>A0A9P5PZJ0</accession>
<evidence type="ECO:0000256" key="7">
    <source>
        <dbReference type="ARBA" id="ARBA00023146"/>
    </source>
</evidence>
<dbReference type="Pfam" id="PF09334">
    <property type="entry name" value="tRNA-synt_1g"/>
    <property type="match status" value="1"/>
</dbReference>
<evidence type="ECO:0000256" key="4">
    <source>
        <dbReference type="ARBA" id="ARBA00022741"/>
    </source>
</evidence>
<dbReference type="FunFam" id="2.170.220.10:FF:000001">
    <property type="entry name" value="methionine--tRNA ligase, mitochondrial"/>
    <property type="match status" value="1"/>
</dbReference>
<dbReference type="InterPro" id="IPR023457">
    <property type="entry name" value="Met-tRNA_synth_2"/>
</dbReference>
<evidence type="ECO:0000256" key="6">
    <source>
        <dbReference type="ARBA" id="ARBA00022917"/>
    </source>
</evidence>
<dbReference type="PROSITE" id="PS00178">
    <property type="entry name" value="AA_TRNA_LIGASE_I"/>
    <property type="match status" value="1"/>
</dbReference>
<evidence type="ECO:0000256" key="8">
    <source>
        <dbReference type="ARBA" id="ARBA00030904"/>
    </source>
</evidence>
<evidence type="ECO:0000259" key="13">
    <source>
        <dbReference type="Pfam" id="PF09334"/>
    </source>
</evidence>
<dbReference type="InterPro" id="IPR001412">
    <property type="entry name" value="aa-tRNA-synth_I_CS"/>
</dbReference>
<gene>
    <name evidence="14" type="ORF">BDP27DRAFT_1505143</name>
</gene>
<dbReference type="EMBL" id="JADNRY010000035">
    <property type="protein sequence ID" value="KAF9071105.1"/>
    <property type="molecule type" value="Genomic_DNA"/>
</dbReference>
<dbReference type="GO" id="GO:0005739">
    <property type="term" value="C:mitochondrion"/>
    <property type="evidence" value="ECO:0007669"/>
    <property type="project" value="UniProtKB-ARBA"/>
</dbReference>
<proteinExistence type="inferred from homology"/>
<evidence type="ECO:0000256" key="1">
    <source>
        <dbReference type="ARBA" id="ARBA00005594"/>
    </source>
</evidence>
<reference evidence="14" key="1">
    <citation type="submission" date="2020-11" db="EMBL/GenBank/DDBJ databases">
        <authorList>
            <consortium name="DOE Joint Genome Institute"/>
            <person name="Ahrendt S."/>
            <person name="Riley R."/>
            <person name="Andreopoulos W."/>
            <person name="Labutti K."/>
            <person name="Pangilinan J."/>
            <person name="Ruiz-Duenas F.J."/>
            <person name="Barrasa J.M."/>
            <person name="Sanchez-Garcia M."/>
            <person name="Camarero S."/>
            <person name="Miyauchi S."/>
            <person name="Serrano A."/>
            <person name="Linde D."/>
            <person name="Babiker R."/>
            <person name="Drula E."/>
            <person name="Ayuso-Fernandez I."/>
            <person name="Pacheco R."/>
            <person name="Padilla G."/>
            <person name="Ferreira P."/>
            <person name="Barriuso J."/>
            <person name="Kellner H."/>
            <person name="Castanera R."/>
            <person name="Alfaro M."/>
            <person name="Ramirez L."/>
            <person name="Pisabarro A.G."/>
            <person name="Kuo A."/>
            <person name="Tritt A."/>
            <person name="Lipzen A."/>
            <person name="He G."/>
            <person name="Yan M."/>
            <person name="Ng V."/>
            <person name="Cullen D."/>
            <person name="Martin F."/>
            <person name="Rosso M.-N."/>
            <person name="Henrissat B."/>
            <person name="Hibbett D."/>
            <person name="Martinez A.T."/>
            <person name="Grigoriev I.V."/>
        </authorList>
    </citation>
    <scope>NUCLEOTIDE SEQUENCE</scope>
    <source>
        <strain evidence="14">AH 40177</strain>
    </source>
</reference>
<keyword evidence="6 11" id="KW-0648">Protein biosynthesis</keyword>
<comment type="catalytic activity">
    <reaction evidence="9">
        <text>tRNA(Met) + L-methionine + ATP = L-methionyl-tRNA(Met) + AMP + diphosphate</text>
        <dbReference type="Rhea" id="RHEA:13481"/>
        <dbReference type="Rhea" id="RHEA-COMP:9667"/>
        <dbReference type="Rhea" id="RHEA-COMP:9698"/>
        <dbReference type="ChEBI" id="CHEBI:30616"/>
        <dbReference type="ChEBI" id="CHEBI:33019"/>
        <dbReference type="ChEBI" id="CHEBI:57844"/>
        <dbReference type="ChEBI" id="CHEBI:78442"/>
        <dbReference type="ChEBI" id="CHEBI:78530"/>
        <dbReference type="ChEBI" id="CHEBI:456215"/>
        <dbReference type="EC" id="6.1.1.10"/>
    </reaction>
</comment>
<evidence type="ECO:0000256" key="5">
    <source>
        <dbReference type="ARBA" id="ARBA00022840"/>
    </source>
</evidence>
<dbReference type="SUPFAM" id="SSF52374">
    <property type="entry name" value="Nucleotidylyl transferase"/>
    <property type="match status" value="1"/>
</dbReference>
<keyword evidence="15" id="KW-1185">Reference proteome</keyword>
<dbReference type="GO" id="GO:0004825">
    <property type="term" value="F:methionine-tRNA ligase activity"/>
    <property type="evidence" value="ECO:0007669"/>
    <property type="project" value="UniProtKB-EC"/>
</dbReference>
<evidence type="ECO:0000256" key="3">
    <source>
        <dbReference type="ARBA" id="ARBA00022598"/>
    </source>
</evidence>
<name>A0A9P5PZJ0_9AGAR</name>
<dbReference type="GO" id="GO:0006431">
    <property type="term" value="P:methionyl-tRNA aminoacylation"/>
    <property type="evidence" value="ECO:0007669"/>
    <property type="project" value="InterPro"/>
</dbReference>
<dbReference type="InterPro" id="IPR009080">
    <property type="entry name" value="tRNAsynth_Ia_anticodon-bd"/>
</dbReference>
<keyword evidence="4 11" id="KW-0547">Nucleotide-binding</keyword>